<gene>
    <name evidence="1" type="ORF">DHW03_17055</name>
</gene>
<dbReference type="OrthoDB" id="9761704at2"/>
<dbReference type="Proteomes" id="UP000245379">
    <property type="component" value="Unassembled WGS sequence"/>
</dbReference>
<sequence>MKLIHILISIISFSISLKVNAQEFYSLKHTELQNKIKGGWAGQMIGVSFGNLFEFRYQGSLINDYQNLPWEDGYLVPSLNQDDLYLDISFIETIEKEGINAPISSFSNAMAHAGYYLWHANQAARYNILNGISAPQSGYWVNNPHADCIDYQIESDFAGLISPGMPNIASEISDKVGHIMNYGDGWYGGVYFGAMYSLAFVSKDVEYVVNEALKSIPENTTYHQCISDVIKWHRKYPNDWKQTWFEIQKKWTDDIGCPGGVYTPFNIDAKVNSAYVVLGLLYGNGNFERTMEITTRCGQDADCNPSSACGILGAVLGYDAMPSKYKKGFPAVESENFKYTHTSLNKVYQLSYNIALENIKNYGGIITNNSIKIPKKQIKTVRWEQSFEGIKPFEKRGIGHKLEDEYTFDFTGNAFVINGEHLLKAGNHTDSEKLADIAIIELYIDGKFTETIKLPVNYIVRKHEIAWKYQLENKQHQIKLKLLNPSQTSYVQLNDVIFYEKTKNE</sequence>
<proteinExistence type="predicted"/>
<evidence type="ECO:0000313" key="2">
    <source>
        <dbReference type="Proteomes" id="UP000245379"/>
    </source>
</evidence>
<dbReference type="InterPro" id="IPR005502">
    <property type="entry name" value="Ribosyl_crysJ1"/>
</dbReference>
<dbReference type="Gene3D" id="1.10.4080.10">
    <property type="entry name" value="ADP-ribosylation/Crystallin J1"/>
    <property type="match status" value="1"/>
</dbReference>
<dbReference type="Pfam" id="PF03747">
    <property type="entry name" value="ADP_ribosyl_GH"/>
    <property type="match status" value="1"/>
</dbReference>
<reference evidence="1 2" key="1">
    <citation type="submission" date="2018-05" db="EMBL/GenBank/DDBJ databases">
        <title>Pedobacter paludis sp. nov., isolated from wetland soil.</title>
        <authorList>
            <person name="Zhang Y."/>
            <person name="Wang G."/>
        </authorList>
    </citation>
    <scope>NUCLEOTIDE SEQUENCE [LARGE SCALE GENOMIC DNA]</scope>
    <source>
        <strain evidence="1 2">KCTC22721</strain>
    </source>
</reference>
<organism evidence="1 2">
    <name type="scientific">Pedobacter yonginense</name>
    <dbReference type="NCBI Taxonomy" id="651869"/>
    <lineage>
        <taxon>Bacteria</taxon>
        <taxon>Pseudomonadati</taxon>
        <taxon>Bacteroidota</taxon>
        <taxon>Sphingobacteriia</taxon>
        <taxon>Sphingobacteriales</taxon>
        <taxon>Sphingobacteriaceae</taxon>
        <taxon>Pedobacter</taxon>
    </lineage>
</organism>
<dbReference type="AlphaFoldDB" id="A0A317EK35"/>
<dbReference type="SUPFAM" id="SSF101478">
    <property type="entry name" value="ADP-ribosylglycohydrolase"/>
    <property type="match status" value="1"/>
</dbReference>
<dbReference type="InterPro" id="IPR036705">
    <property type="entry name" value="Ribosyl_crysJ1_sf"/>
</dbReference>
<name>A0A317EK35_9SPHI</name>
<evidence type="ECO:0008006" key="3">
    <source>
        <dbReference type="Google" id="ProtNLM"/>
    </source>
</evidence>
<keyword evidence="2" id="KW-1185">Reference proteome</keyword>
<dbReference type="EMBL" id="QGNZ01000004">
    <property type="protein sequence ID" value="PWS26487.1"/>
    <property type="molecule type" value="Genomic_DNA"/>
</dbReference>
<comment type="caution">
    <text evidence="1">The sequence shown here is derived from an EMBL/GenBank/DDBJ whole genome shotgun (WGS) entry which is preliminary data.</text>
</comment>
<dbReference type="RefSeq" id="WP_109927051.1">
    <property type="nucleotide sequence ID" value="NZ_QGNZ01000004.1"/>
</dbReference>
<evidence type="ECO:0000313" key="1">
    <source>
        <dbReference type="EMBL" id="PWS26487.1"/>
    </source>
</evidence>
<accession>A0A317EK35</accession>
<protein>
    <recommendedName>
        <fullName evidence="3">ADP-ribosylglycohydrolase family protein</fullName>
    </recommendedName>
</protein>